<dbReference type="AlphaFoldDB" id="A0A424YHJ1"/>
<evidence type="ECO:0000313" key="1">
    <source>
        <dbReference type="EMBL" id="RQD77724.1"/>
    </source>
</evidence>
<sequence>MTEKYNRTKEGNPIGFLKGEVLPGASILLGEKSIFSVKLTGHIIELDGKKYFEISKSELL</sequence>
<dbReference type="EMBL" id="QZAA01000056">
    <property type="protein sequence ID" value="RQD77724.1"/>
    <property type="molecule type" value="Genomic_DNA"/>
</dbReference>
<name>A0A424YHJ1_9FIRM</name>
<protein>
    <submittedName>
        <fullName evidence="1">Uncharacterized protein</fullName>
    </submittedName>
</protein>
<proteinExistence type="predicted"/>
<reference evidence="1 2" key="1">
    <citation type="submission" date="2018-08" db="EMBL/GenBank/DDBJ databases">
        <title>The metabolism and importance of syntrophic acetate oxidation coupled to methane or sulfide production in haloalkaline environments.</title>
        <authorList>
            <person name="Timmers P.H.A."/>
            <person name="Vavourakis C.D."/>
            <person name="Sorokin D.Y."/>
            <person name="Sinninghe Damste J.S."/>
            <person name="Muyzer G."/>
            <person name="Stams A.J.M."/>
            <person name="Plugge C.M."/>
        </authorList>
    </citation>
    <scope>NUCLEOTIDE SEQUENCE [LARGE SCALE GENOMIC DNA]</scope>
    <source>
        <strain evidence="1">MSAO_Bac1</strain>
    </source>
</reference>
<organism evidence="1 2">
    <name type="scientific">Candidatus Syntrophonatronum acetioxidans</name>
    <dbReference type="NCBI Taxonomy" id="1795816"/>
    <lineage>
        <taxon>Bacteria</taxon>
        <taxon>Bacillati</taxon>
        <taxon>Bacillota</taxon>
        <taxon>Clostridia</taxon>
        <taxon>Eubacteriales</taxon>
        <taxon>Syntrophomonadaceae</taxon>
        <taxon>Candidatus Syntrophonatronum</taxon>
    </lineage>
</organism>
<accession>A0A424YHJ1</accession>
<gene>
    <name evidence="1" type="ORF">D5R97_01765</name>
</gene>
<evidence type="ECO:0000313" key="2">
    <source>
        <dbReference type="Proteomes" id="UP000285138"/>
    </source>
</evidence>
<comment type="caution">
    <text evidence="1">The sequence shown here is derived from an EMBL/GenBank/DDBJ whole genome shotgun (WGS) entry which is preliminary data.</text>
</comment>
<dbReference type="Proteomes" id="UP000285138">
    <property type="component" value="Unassembled WGS sequence"/>
</dbReference>